<evidence type="ECO:0000259" key="5">
    <source>
        <dbReference type="PROSITE" id="PS50977"/>
    </source>
</evidence>
<dbReference type="InterPro" id="IPR009057">
    <property type="entry name" value="Homeodomain-like_sf"/>
</dbReference>
<dbReference type="EMBL" id="CP098502">
    <property type="protein sequence ID" value="UTI66780.1"/>
    <property type="molecule type" value="Genomic_DNA"/>
</dbReference>
<gene>
    <name evidence="6" type="ORF">NBH00_11360</name>
</gene>
<accession>A0ABY5E1T8</accession>
<dbReference type="PROSITE" id="PS50977">
    <property type="entry name" value="HTH_TETR_2"/>
    <property type="match status" value="1"/>
</dbReference>
<feature type="DNA-binding region" description="H-T-H motif" evidence="4">
    <location>
        <begin position="35"/>
        <end position="54"/>
    </location>
</feature>
<protein>
    <submittedName>
        <fullName evidence="6">TetR/AcrR family transcriptional regulator</fullName>
    </submittedName>
</protein>
<dbReference type="InterPro" id="IPR054129">
    <property type="entry name" value="DesT_TetR_C"/>
</dbReference>
<keyword evidence="1" id="KW-0805">Transcription regulation</keyword>
<feature type="domain" description="HTH tetR-type" evidence="5">
    <location>
        <begin position="12"/>
        <end position="72"/>
    </location>
</feature>
<dbReference type="Proteomes" id="UP001056035">
    <property type="component" value="Chromosome"/>
</dbReference>
<dbReference type="SUPFAM" id="SSF46689">
    <property type="entry name" value="Homeodomain-like"/>
    <property type="match status" value="1"/>
</dbReference>
<dbReference type="InterPro" id="IPR001647">
    <property type="entry name" value="HTH_TetR"/>
</dbReference>
<evidence type="ECO:0000256" key="3">
    <source>
        <dbReference type="ARBA" id="ARBA00023163"/>
    </source>
</evidence>
<reference evidence="6 7" key="1">
    <citation type="submission" date="2022-06" db="EMBL/GenBank/DDBJ databases">
        <title>Paraconexibacter antarcticus.</title>
        <authorList>
            <person name="Kim C.S."/>
        </authorList>
    </citation>
    <scope>NUCLEOTIDE SEQUENCE [LARGE SCALE GENOMIC DNA]</scope>
    <source>
        <strain evidence="6 7">02-257</strain>
    </source>
</reference>
<dbReference type="Gene3D" id="1.10.357.10">
    <property type="entry name" value="Tetracycline Repressor, domain 2"/>
    <property type="match status" value="1"/>
</dbReference>
<dbReference type="PANTHER" id="PTHR30055:SF234">
    <property type="entry name" value="HTH-TYPE TRANSCRIPTIONAL REGULATOR BETI"/>
    <property type="match status" value="1"/>
</dbReference>
<sequence>MRRATRRHVPADVRRAEILEACRHLFAERRYVALSTADIARASGVSWSLVAHYFGDKAGLYRAVLESIVESTREPDLAQDTLEERVTALVEHGLTTIEHSRCSWLAVIGGTEAEHPDGIQEIVERGRERSADLALAALGKAAADLSEDHARAVARAAVGLIEAGAQEWLVRHRLTRDDAVAFLTASVIALADAAQQSLDRRAPLGNIAA</sequence>
<keyword evidence="7" id="KW-1185">Reference proteome</keyword>
<evidence type="ECO:0000256" key="4">
    <source>
        <dbReference type="PROSITE-ProRule" id="PRU00335"/>
    </source>
</evidence>
<evidence type="ECO:0000313" key="6">
    <source>
        <dbReference type="EMBL" id="UTI66780.1"/>
    </source>
</evidence>
<dbReference type="RefSeq" id="WP_254573443.1">
    <property type="nucleotide sequence ID" value="NZ_CP098502.1"/>
</dbReference>
<evidence type="ECO:0000256" key="2">
    <source>
        <dbReference type="ARBA" id="ARBA00023125"/>
    </source>
</evidence>
<dbReference type="InterPro" id="IPR050109">
    <property type="entry name" value="HTH-type_TetR-like_transc_reg"/>
</dbReference>
<proteinExistence type="predicted"/>
<organism evidence="6 7">
    <name type="scientific">Paraconexibacter antarcticus</name>
    <dbReference type="NCBI Taxonomy" id="2949664"/>
    <lineage>
        <taxon>Bacteria</taxon>
        <taxon>Bacillati</taxon>
        <taxon>Actinomycetota</taxon>
        <taxon>Thermoleophilia</taxon>
        <taxon>Solirubrobacterales</taxon>
        <taxon>Paraconexibacteraceae</taxon>
        <taxon>Paraconexibacter</taxon>
    </lineage>
</organism>
<evidence type="ECO:0000313" key="7">
    <source>
        <dbReference type="Proteomes" id="UP001056035"/>
    </source>
</evidence>
<dbReference type="PANTHER" id="PTHR30055">
    <property type="entry name" value="HTH-TYPE TRANSCRIPTIONAL REGULATOR RUTR"/>
    <property type="match status" value="1"/>
</dbReference>
<evidence type="ECO:0000256" key="1">
    <source>
        <dbReference type="ARBA" id="ARBA00023015"/>
    </source>
</evidence>
<dbReference type="Pfam" id="PF21943">
    <property type="entry name" value="TetR_C_46"/>
    <property type="match status" value="1"/>
</dbReference>
<keyword evidence="2 4" id="KW-0238">DNA-binding</keyword>
<name>A0ABY5E1T8_9ACTN</name>
<dbReference type="Pfam" id="PF00440">
    <property type="entry name" value="TetR_N"/>
    <property type="match status" value="1"/>
</dbReference>
<keyword evidence="3" id="KW-0804">Transcription</keyword>